<dbReference type="PANTHER" id="PTHR36838">
    <property type="entry name" value="AUXIN EFFLUX CARRIER FAMILY PROTEIN"/>
    <property type="match status" value="1"/>
</dbReference>
<evidence type="ECO:0000256" key="8">
    <source>
        <dbReference type="SAM" id="Phobius"/>
    </source>
</evidence>
<evidence type="ECO:0000256" key="2">
    <source>
        <dbReference type="ARBA" id="ARBA00010145"/>
    </source>
</evidence>
<dbReference type="InterPro" id="IPR004776">
    <property type="entry name" value="Mem_transp_PIN-like"/>
</dbReference>
<dbReference type="Proteomes" id="UP001482186">
    <property type="component" value="Unassembled WGS sequence"/>
</dbReference>
<accession>A0ABV1ED90</accession>
<evidence type="ECO:0000313" key="10">
    <source>
        <dbReference type="Proteomes" id="UP001482186"/>
    </source>
</evidence>
<protein>
    <submittedName>
        <fullName evidence="9">AEC family transporter</fullName>
    </submittedName>
</protein>
<evidence type="ECO:0000256" key="6">
    <source>
        <dbReference type="ARBA" id="ARBA00022989"/>
    </source>
</evidence>
<feature type="transmembrane region" description="Helical" evidence="8">
    <location>
        <begin position="161"/>
        <end position="184"/>
    </location>
</feature>
<sequence length="311" mass="34760">MQISIILLGKLVNFFIMILLGFILVNKHILNASDSRILSIIVVYLVMPCAIINSFEIGFTKEKLQGLLFSAVLATIIHILLLIFINIGRKLWHWNTVECATVMYSNSGNMIIPLVNAMLGTDYVLYSCAFMSVQLIFLWTHCSTMLAEKPHMEWKKIITNINVIAIIAGLLLFFCQIKLPSVILTPVKDIGNMLAPLSMIVTGMLMADSPIRDSLKNAKLYIFSAIRLVIWPAVLLLIMYVSHVYALIPEGRTLLLIVFLASITPSASTITQMAQVYNKDATYSGLLNVFTTLFCIITMPLAVILFSRLIL</sequence>
<keyword evidence="10" id="KW-1185">Reference proteome</keyword>
<proteinExistence type="inferred from homology"/>
<keyword evidence="4" id="KW-1003">Cell membrane</keyword>
<feature type="transmembrane region" description="Helical" evidence="8">
    <location>
        <begin position="7"/>
        <end position="25"/>
    </location>
</feature>
<comment type="caution">
    <text evidence="9">The sequence shown here is derived from an EMBL/GenBank/DDBJ whole genome shotgun (WGS) entry which is preliminary data.</text>
</comment>
<evidence type="ECO:0000256" key="1">
    <source>
        <dbReference type="ARBA" id="ARBA00004651"/>
    </source>
</evidence>
<feature type="transmembrane region" description="Helical" evidence="8">
    <location>
        <begin position="228"/>
        <end position="248"/>
    </location>
</feature>
<keyword evidence="3" id="KW-0813">Transport</keyword>
<feature type="transmembrane region" description="Helical" evidence="8">
    <location>
        <begin position="123"/>
        <end position="140"/>
    </location>
</feature>
<keyword evidence="6 8" id="KW-1133">Transmembrane helix</keyword>
<evidence type="ECO:0000256" key="4">
    <source>
        <dbReference type="ARBA" id="ARBA00022475"/>
    </source>
</evidence>
<dbReference type="RefSeq" id="WP_021944057.1">
    <property type="nucleotide sequence ID" value="NZ_JBBNFM010000001.1"/>
</dbReference>
<reference evidence="9 10" key="1">
    <citation type="submission" date="2024-04" db="EMBL/GenBank/DDBJ databases">
        <title>Human intestinal bacterial collection.</title>
        <authorList>
            <person name="Pauvert C."/>
            <person name="Hitch T.C.A."/>
            <person name="Clavel T."/>
        </authorList>
    </citation>
    <scope>NUCLEOTIDE SEQUENCE [LARGE SCALE GENOMIC DNA]</scope>
    <source>
        <strain evidence="9 10">CLA-AA-H141</strain>
    </source>
</reference>
<dbReference type="Gene3D" id="1.20.1530.20">
    <property type="match status" value="1"/>
</dbReference>
<feature type="transmembrane region" description="Helical" evidence="8">
    <location>
        <begin position="254"/>
        <end position="274"/>
    </location>
</feature>
<feature type="transmembrane region" description="Helical" evidence="8">
    <location>
        <begin position="286"/>
        <end position="310"/>
    </location>
</feature>
<dbReference type="InterPro" id="IPR038770">
    <property type="entry name" value="Na+/solute_symporter_sf"/>
</dbReference>
<dbReference type="Pfam" id="PF03547">
    <property type="entry name" value="Mem_trans"/>
    <property type="match status" value="2"/>
</dbReference>
<feature type="transmembrane region" description="Helical" evidence="8">
    <location>
        <begin position="67"/>
        <end position="87"/>
    </location>
</feature>
<dbReference type="EMBL" id="JBBNFM010000001">
    <property type="protein sequence ID" value="MEQ2452546.1"/>
    <property type="molecule type" value="Genomic_DNA"/>
</dbReference>
<evidence type="ECO:0000256" key="7">
    <source>
        <dbReference type="ARBA" id="ARBA00023136"/>
    </source>
</evidence>
<evidence type="ECO:0000256" key="3">
    <source>
        <dbReference type="ARBA" id="ARBA00022448"/>
    </source>
</evidence>
<comment type="subcellular location">
    <subcellularLocation>
        <location evidence="1">Cell membrane</location>
        <topology evidence="1">Multi-pass membrane protein</topology>
    </subcellularLocation>
</comment>
<dbReference type="PANTHER" id="PTHR36838:SF1">
    <property type="entry name" value="SLR1864 PROTEIN"/>
    <property type="match status" value="1"/>
</dbReference>
<name>A0ABV1ED90_9FIRM</name>
<comment type="similarity">
    <text evidence="2">Belongs to the auxin efflux carrier (TC 2.A.69) family.</text>
</comment>
<evidence type="ECO:0000313" key="9">
    <source>
        <dbReference type="EMBL" id="MEQ2452546.1"/>
    </source>
</evidence>
<keyword evidence="7 8" id="KW-0472">Membrane</keyword>
<keyword evidence="5 8" id="KW-0812">Transmembrane</keyword>
<organism evidence="9 10">
    <name type="scientific">Coprococcus ammoniilyticus</name>
    <dbReference type="NCBI Taxonomy" id="2981785"/>
    <lineage>
        <taxon>Bacteria</taxon>
        <taxon>Bacillati</taxon>
        <taxon>Bacillota</taxon>
        <taxon>Clostridia</taxon>
        <taxon>Lachnospirales</taxon>
        <taxon>Lachnospiraceae</taxon>
        <taxon>Coprococcus</taxon>
    </lineage>
</organism>
<gene>
    <name evidence="9" type="ORF">AAAT04_00595</name>
</gene>
<evidence type="ECO:0000256" key="5">
    <source>
        <dbReference type="ARBA" id="ARBA00022692"/>
    </source>
</evidence>
<feature type="transmembrane region" description="Helical" evidence="8">
    <location>
        <begin position="37"/>
        <end position="55"/>
    </location>
</feature>